<keyword evidence="4 5" id="KW-0472">Membrane</keyword>
<accession>A0A9D4H272</accession>
<dbReference type="GO" id="GO:0016020">
    <property type="term" value="C:membrane"/>
    <property type="evidence" value="ECO:0007669"/>
    <property type="project" value="UniProtKB-SubCell"/>
</dbReference>
<evidence type="ECO:0000256" key="3">
    <source>
        <dbReference type="ARBA" id="ARBA00022989"/>
    </source>
</evidence>
<keyword evidence="3 5" id="KW-1133">Transmembrane helix</keyword>
<proteinExistence type="predicted"/>
<comment type="caution">
    <text evidence="6">The sequence shown here is derived from an EMBL/GenBank/DDBJ whole genome shotgun (WGS) entry which is preliminary data.</text>
</comment>
<dbReference type="Proteomes" id="UP000828390">
    <property type="component" value="Unassembled WGS sequence"/>
</dbReference>
<feature type="transmembrane region" description="Helical" evidence="5">
    <location>
        <begin position="140"/>
        <end position="164"/>
    </location>
</feature>
<feature type="transmembrane region" description="Helical" evidence="5">
    <location>
        <begin position="103"/>
        <end position="128"/>
    </location>
</feature>
<dbReference type="EMBL" id="JAIWYP010000005">
    <property type="protein sequence ID" value="KAH3826063.1"/>
    <property type="molecule type" value="Genomic_DNA"/>
</dbReference>
<sequence>MGWALNIAFLCSLTCCILNIIAVALPYWLYTERPNKAYQGLWQRCEPSLLSGTGTELRCEIIKLPPEFLDLVRVFMLVGLGFYMLATFFCFRYTFMSSDRPGFITAATVFITIGAFLCLISVVVYGSLYPRLLRVQHLGLHAGFGIAVCCVIAGFLNVILYCMARAKGDVD</sequence>
<reference evidence="6" key="1">
    <citation type="journal article" date="2019" name="bioRxiv">
        <title>The Genome of the Zebra Mussel, Dreissena polymorpha: A Resource for Invasive Species Research.</title>
        <authorList>
            <person name="McCartney M.A."/>
            <person name="Auch B."/>
            <person name="Kono T."/>
            <person name="Mallez S."/>
            <person name="Zhang Y."/>
            <person name="Obille A."/>
            <person name="Becker A."/>
            <person name="Abrahante J.E."/>
            <person name="Garbe J."/>
            <person name="Badalamenti J.P."/>
            <person name="Herman A."/>
            <person name="Mangelson H."/>
            <person name="Liachko I."/>
            <person name="Sullivan S."/>
            <person name="Sone E.D."/>
            <person name="Koren S."/>
            <person name="Silverstein K.A.T."/>
            <person name="Beckman K.B."/>
            <person name="Gohl D.M."/>
        </authorList>
    </citation>
    <scope>NUCLEOTIDE SEQUENCE</scope>
    <source>
        <strain evidence="6">Duluth1</strain>
        <tissue evidence="6">Whole animal</tissue>
    </source>
</reference>
<dbReference type="Gene3D" id="1.20.140.150">
    <property type="match status" value="1"/>
</dbReference>
<keyword evidence="7" id="KW-1185">Reference proteome</keyword>
<dbReference type="OrthoDB" id="6047567at2759"/>
<organism evidence="6 7">
    <name type="scientific">Dreissena polymorpha</name>
    <name type="common">Zebra mussel</name>
    <name type="synonym">Mytilus polymorpha</name>
    <dbReference type="NCBI Taxonomy" id="45954"/>
    <lineage>
        <taxon>Eukaryota</taxon>
        <taxon>Metazoa</taxon>
        <taxon>Spiralia</taxon>
        <taxon>Lophotrochozoa</taxon>
        <taxon>Mollusca</taxon>
        <taxon>Bivalvia</taxon>
        <taxon>Autobranchia</taxon>
        <taxon>Heteroconchia</taxon>
        <taxon>Euheterodonta</taxon>
        <taxon>Imparidentia</taxon>
        <taxon>Neoheterodontei</taxon>
        <taxon>Myida</taxon>
        <taxon>Dreissenoidea</taxon>
        <taxon>Dreissenidae</taxon>
        <taxon>Dreissena</taxon>
    </lineage>
</organism>
<keyword evidence="2 5" id="KW-0812">Transmembrane</keyword>
<name>A0A9D4H272_DREPO</name>
<evidence type="ECO:0000256" key="2">
    <source>
        <dbReference type="ARBA" id="ARBA00022692"/>
    </source>
</evidence>
<dbReference type="AlphaFoldDB" id="A0A9D4H272"/>
<feature type="transmembrane region" description="Helical" evidence="5">
    <location>
        <begin position="7"/>
        <end position="29"/>
    </location>
</feature>
<feature type="transmembrane region" description="Helical" evidence="5">
    <location>
        <begin position="71"/>
        <end position="91"/>
    </location>
</feature>
<evidence type="ECO:0000256" key="1">
    <source>
        <dbReference type="ARBA" id="ARBA00004141"/>
    </source>
</evidence>
<gene>
    <name evidence="6" type="ORF">DPMN_127952</name>
</gene>
<comment type="subcellular location">
    <subcellularLocation>
        <location evidence="1">Membrane</location>
        <topology evidence="1">Multi-pass membrane protein</topology>
    </subcellularLocation>
</comment>
<reference evidence="6" key="2">
    <citation type="submission" date="2020-11" db="EMBL/GenBank/DDBJ databases">
        <authorList>
            <person name="McCartney M.A."/>
            <person name="Auch B."/>
            <person name="Kono T."/>
            <person name="Mallez S."/>
            <person name="Becker A."/>
            <person name="Gohl D.M."/>
            <person name="Silverstein K.A.T."/>
            <person name="Koren S."/>
            <person name="Bechman K.B."/>
            <person name="Herman A."/>
            <person name="Abrahante J.E."/>
            <person name="Garbe J."/>
        </authorList>
    </citation>
    <scope>NUCLEOTIDE SEQUENCE</scope>
    <source>
        <strain evidence="6">Duluth1</strain>
        <tissue evidence="6">Whole animal</tissue>
    </source>
</reference>
<dbReference type="InterPro" id="IPR004031">
    <property type="entry name" value="PMP22/EMP/MP20/Claudin"/>
</dbReference>
<evidence type="ECO:0000313" key="7">
    <source>
        <dbReference type="Proteomes" id="UP000828390"/>
    </source>
</evidence>
<protein>
    <submittedName>
        <fullName evidence="6">Uncharacterized protein</fullName>
    </submittedName>
</protein>
<dbReference type="Pfam" id="PF00822">
    <property type="entry name" value="PMP22_Claudin"/>
    <property type="match status" value="1"/>
</dbReference>
<evidence type="ECO:0000313" key="6">
    <source>
        <dbReference type="EMBL" id="KAH3826063.1"/>
    </source>
</evidence>
<evidence type="ECO:0000256" key="4">
    <source>
        <dbReference type="ARBA" id="ARBA00023136"/>
    </source>
</evidence>
<evidence type="ECO:0000256" key="5">
    <source>
        <dbReference type="SAM" id="Phobius"/>
    </source>
</evidence>